<dbReference type="VEuPathDB" id="VectorBase:GAUT031229"/>
<dbReference type="EnsemblMetazoa" id="GAUT031229-RA">
    <property type="protein sequence ID" value="GAUT031229-PA"/>
    <property type="gene ID" value="GAUT031229"/>
</dbReference>
<reference evidence="1" key="1">
    <citation type="submission" date="2020-05" db="UniProtKB">
        <authorList>
            <consortium name="EnsemblMetazoa"/>
        </authorList>
    </citation>
    <scope>IDENTIFICATION</scope>
    <source>
        <strain evidence="1">TTRI</strain>
    </source>
</reference>
<evidence type="ECO:0000313" key="2">
    <source>
        <dbReference type="Proteomes" id="UP000078200"/>
    </source>
</evidence>
<keyword evidence="2" id="KW-1185">Reference proteome</keyword>
<dbReference type="AlphaFoldDB" id="A0A1A9VAN6"/>
<name>A0A1A9VAN6_GLOAU</name>
<evidence type="ECO:0000313" key="1">
    <source>
        <dbReference type="EnsemblMetazoa" id="GAUT031229-PA"/>
    </source>
</evidence>
<dbReference type="Proteomes" id="UP000078200">
    <property type="component" value="Unassembled WGS sequence"/>
</dbReference>
<sequence>MINEMKKAANETTLNVRSFVGRGKVAAAGIHSRESDSFESRAKQLNDKCRFRKDLCFSNCCLDLLVDEVSSLSMPLRAKFDFLHHNVLTRLPIITLNSKAAIIIIITNNSTTGSSNAINVNINFSQLVCLLVELTVRSSTAKASSIGLIWELRVQRERRKRESMLMISFRIKALITTPNGL</sequence>
<organism evidence="1 2">
    <name type="scientific">Glossina austeni</name>
    <name type="common">Savannah tsetse fly</name>
    <dbReference type="NCBI Taxonomy" id="7395"/>
    <lineage>
        <taxon>Eukaryota</taxon>
        <taxon>Metazoa</taxon>
        <taxon>Ecdysozoa</taxon>
        <taxon>Arthropoda</taxon>
        <taxon>Hexapoda</taxon>
        <taxon>Insecta</taxon>
        <taxon>Pterygota</taxon>
        <taxon>Neoptera</taxon>
        <taxon>Endopterygota</taxon>
        <taxon>Diptera</taxon>
        <taxon>Brachycera</taxon>
        <taxon>Muscomorpha</taxon>
        <taxon>Hippoboscoidea</taxon>
        <taxon>Glossinidae</taxon>
        <taxon>Glossina</taxon>
    </lineage>
</organism>
<accession>A0A1A9VAN6</accession>
<proteinExistence type="predicted"/>
<protein>
    <submittedName>
        <fullName evidence="1">Uncharacterized protein</fullName>
    </submittedName>
</protein>